<dbReference type="InterPro" id="IPR036236">
    <property type="entry name" value="Znf_C2H2_sf"/>
</dbReference>
<comment type="caution">
    <text evidence="11">The sequence shown here is derived from an EMBL/GenBank/DDBJ whole genome shotgun (WGS) entry which is preliminary data.</text>
</comment>
<evidence type="ECO:0000259" key="10">
    <source>
        <dbReference type="PROSITE" id="PS50157"/>
    </source>
</evidence>
<evidence type="ECO:0000256" key="6">
    <source>
        <dbReference type="ARBA" id="ARBA00023242"/>
    </source>
</evidence>
<evidence type="ECO:0000256" key="9">
    <source>
        <dbReference type="SAM" id="MobiDB-lite"/>
    </source>
</evidence>
<dbReference type="GO" id="GO:0005634">
    <property type="term" value="C:nucleus"/>
    <property type="evidence" value="ECO:0007669"/>
    <property type="project" value="UniProtKB-SubCell"/>
</dbReference>
<proteinExistence type="inferred from homology"/>
<dbReference type="GO" id="GO:0008270">
    <property type="term" value="F:zinc ion binding"/>
    <property type="evidence" value="ECO:0007669"/>
    <property type="project" value="UniProtKB-KW"/>
</dbReference>
<keyword evidence="3" id="KW-0677">Repeat</keyword>
<dbReference type="PANTHER" id="PTHR24388:SF54">
    <property type="entry name" value="PROTEIN ESCARGOT"/>
    <property type="match status" value="1"/>
</dbReference>
<feature type="domain" description="C2H2-type" evidence="10">
    <location>
        <begin position="391"/>
        <end position="419"/>
    </location>
</feature>
<dbReference type="InterPro" id="IPR013087">
    <property type="entry name" value="Znf_C2H2_type"/>
</dbReference>
<feature type="domain" description="C2H2-type" evidence="10">
    <location>
        <begin position="322"/>
        <end position="349"/>
    </location>
</feature>
<reference evidence="11 12" key="1">
    <citation type="journal article" date="2016" name="Genome Biol. Evol.">
        <title>Gene Family Evolution Reflects Adaptation to Soil Environmental Stressors in the Genome of the Collembolan Orchesella cincta.</title>
        <authorList>
            <person name="Faddeeva-Vakhrusheva A."/>
            <person name="Derks M.F."/>
            <person name="Anvar S.Y."/>
            <person name="Agamennone V."/>
            <person name="Suring W."/>
            <person name="Smit S."/>
            <person name="van Straalen N.M."/>
            <person name="Roelofs D."/>
        </authorList>
    </citation>
    <scope>NUCLEOTIDE SEQUENCE [LARGE SCALE GENOMIC DNA]</scope>
    <source>
        <tissue evidence="11">Mixed pool</tissue>
    </source>
</reference>
<dbReference type="SUPFAM" id="SSF57667">
    <property type="entry name" value="beta-beta-alpha zinc fingers"/>
    <property type="match status" value="2"/>
</dbReference>
<dbReference type="FunFam" id="3.30.160.60:FF:000446">
    <property type="entry name" value="Zinc finger protein"/>
    <property type="match status" value="1"/>
</dbReference>
<evidence type="ECO:0000256" key="3">
    <source>
        <dbReference type="ARBA" id="ARBA00022737"/>
    </source>
</evidence>
<dbReference type="Proteomes" id="UP000094527">
    <property type="component" value="Unassembled WGS sequence"/>
</dbReference>
<comment type="subcellular location">
    <subcellularLocation>
        <location evidence="1">Nucleus</location>
    </subcellularLocation>
</comment>
<dbReference type="AlphaFoldDB" id="A0A1D2NGZ3"/>
<dbReference type="Pfam" id="PF00096">
    <property type="entry name" value="zf-C2H2"/>
    <property type="match status" value="1"/>
</dbReference>
<evidence type="ECO:0000313" key="11">
    <source>
        <dbReference type="EMBL" id="ODN04509.1"/>
    </source>
</evidence>
<dbReference type="EMBL" id="LJIJ01000042">
    <property type="protein sequence ID" value="ODN04509.1"/>
    <property type="molecule type" value="Genomic_DNA"/>
</dbReference>
<accession>A0A1D2NGZ3</accession>
<dbReference type="GO" id="GO:0000978">
    <property type="term" value="F:RNA polymerase II cis-regulatory region sequence-specific DNA binding"/>
    <property type="evidence" value="ECO:0007669"/>
    <property type="project" value="TreeGrafter"/>
</dbReference>
<dbReference type="OrthoDB" id="6359871at2759"/>
<dbReference type="GO" id="GO:0000981">
    <property type="term" value="F:DNA-binding transcription factor activity, RNA polymerase II-specific"/>
    <property type="evidence" value="ECO:0007669"/>
    <property type="project" value="TreeGrafter"/>
</dbReference>
<feature type="compositionally biased region" description="Basic residues" evidence="9">
    <location>
        <begin position="190"/>
        <end position="199"/>
    </location>
</feature>
<evidence type="ECO:0000256" key="4">
    <source>
        <dbReference type="ARBA" id="ARBA00022771"/>
    </source>
</evidence>
<keyword evidence="2" id="KW-0479">Metal-binding</keyword>
<evidence type="ECO:0000313" key="12">
    <source>
        <dbReference type="Proteomes" id="UP000094527"/>
    </source>
</evidence>
<evidence type="ECO:0000256" key="7">
    <source>
        <dbReference type="ARBA" id="ARBA00037948"/>
    </source>
</evidence>
<keyword evidence="5" id="KW-0862">Zinc</keyword>
<organism evidence="11 12">
    <name type="scientific">Orchesella cincta</name>
    <name type="common">Springtail</name>
    <name type="synonym">Podura cincta</name>
    <dbReference type="NCBI Taxonomy" id="48709"/>
    <lineage>
        <taxon>Eukaryota</taxon>
        <taxon>Metazoa</taxon>
        <taxon>Ecdysozoa</taxon>
        <taxon>Arthropoda</taxon>
        <taxon>Hexapoda</taxon>
        <taxon>Collembola</taxon>
        <taxon>Entomobryomorpha</taxon>
        <taxon>Entomobryoidea</taxon>
        <taxon>Orchesellidae</taxon>
        <taxon>Orchesellinae</taxon>
        <taxon>Orchesella</taxon>
    </lineage>
</organism>
<dbReference type="PROSITE" id="PS50157">
    <property type="entry name" value="ZINC_FINGER_C2H2_2"/>
    <property type="match status" value="2"/>
</dbReference>
<dbReference type="PROSITE" id="PS00028">
    <property type="entry name" value="ZINC_FINGER_C2H2_1"/>
    <property type="match status" value="2"/>
</dbReference>
<dbReference type="Gene3D" id="3.30.160.60">
    <property type="entry name" value="Classic Zinc Finger"/>
    <property type="match status" value="2"/>
</dbReference>
<keyword evidence="12" id="KW-1185">Reference proteome</keyword>
<feature type="region of interest" description="Disordered" evidence="9">
    <location>
        <begin position="186"/>
        <end position="206"/>
    </location>
</feature>
<evidence type="ECO:0000256" key="1">
    <source>
        <dbReference type="ARBA" id="ARBA00004123"/>
    </source>
</evidence>
<evidence type="ECO:0000256" key="8">
    <source>
        <dbReference type="PROSITE-ProRule" id="PRU00042"/>
    </source>
</evidence>
<protein>
    <submittedName>
        <fullName evidence="11">Chorion transcription factor Cf2</fullName>
    </submittedName>
</protein>
<keyword evidence="4 8" id="KW-0863">Zinc-finger</keyword>
<dbReference type="InterPro" id="IPR050527">
    <property type="entry name" value="Snail/Krueppel_Znf"/>
</dbReference>
<dbReference type="PANTHER" id="PTHR24388">
    <property type="entry name" value="ZINC FINGER PROTEIN"/>
    <property type="match status" value="1"/>
</dbReference>
<keyword evidence="6" id="KW-0539">Nucleus</keyword>
<dbReference type="STRING" id="48709.A0A1D2NGZ3"/>
<dbReference type="SMART" id="SM00355">
    <property type="entry name" value="ZnF_C2H2"/>
    <property type="match status" value="4"/>
</dbReference>
<name>A0A1D2NGZ3_ORCCI</name>
<evidence type="ECO:0000256" key="5">
    <source>
        <dbReference type="ARBA" id="ARBA00022833"/>
    </source>
</evidence>
<evidence type="ECO:0000256" key="2">
    <source>
        <dbReference type="ARBA" id="ARBA00022723"/>
    </source>
</evidence>
<comment type="similarity">
    <text evidence="7">Belongs to the snail C2H2-type zinc-finger protein family.</text>
</comment>
<sequence length="558" mass="62681">MNEEYYEIDTKGICLLCFRECSEEELVNPEKASLATSFKMMLRYLKIDIKNLCKFPSYFLQSMDALVDIDAVITTCVDCSNVQKKFGQLFQEFERIRLQLDKCVQSLHHRMTVGSMNQQQIREYEKRMSTRNPAKLFDAYVAERLRKEVLQNCELKIDASVPKVVVAQTDNGKTGHSSITSRLLQQLQRPRPKSLHHPKAASSTFSKASPAFEPAIIVSTQTAVMKDSNVLLNDTTSTWNHTEKSLETEPEVETQILVEAENVIVKVEPSLMTASVDPSNMDNNPSVITSSQPTPKSAQSNLVSYVESSEIIDMNKSSSSSHTCAECGKSFSTAPGLWGHMQVHTVNSNKTGTDLVRSDQGKKKIRKCETCGKMVLNLSRHMKSHLTEKEITCNHCGRGFTTYHNYRLHFVTMHTMEALSKYLPAGTTEENVQDVVSAILDTAKPVFSTDGRPGNALECPYCSRKADKRYNLKPHVLHSHFDKVLMHFQRLHEVQSRRMSVSADGHDFTVTVGMMDDDGESAIIDPQSLLTNSSASYALEMDQDDQEEQPQALFDPLG</sequence>
<gene>
    <name evidence="11" type="ORF">Ocin01_02212</name>
</gene>